<dbReference type="Proteomes" id="UP000053864">
    <property type="component" value="Unassembled WGS sequence"/>
</dbReference>
<gene>
    <name evidence="1" type="ORF">L915_04204</name>
    <name evidence="2" type="ORF">L916_04158</name>
    <name evidence="3" type="ORF">L917_04057</name>
</gene>
<evidence type="ECO:0000313" key="4">
    <source>
        <dbReference type="Proteomes" id="UP000053864"/>
    </source>
</evidence>
<reference evidence="2 4" key="3">
    <citation type="submission" date="2013-11" db="EMBL/GenBank/DDBJ databases">
        <title>The Genome Sequence of Phytophthora parasitica CJ05E6.</title>
        <authorList>
            <consortium name="The Broad Institute Genomics Platform"/>
            <person name="Russ C."/>
            <person name="Tyler B."/>
            <person name="Panabieres F."/>
            <person name="Shan W."/>
            <person name="Tripathy S."/>
            <person name="Grunwald N."/>
            <person name="Machado M."/>
            <person name="Johnson C.S."/>
            <person name="Arredondo F."/>
            <person name="Hong C."/>
            <person name="Coffey M."/>
            <person name="Young S.K."/>
            <person name="Zeng Q."/>
            <person name="Gargeya S."/>
            <person name="Fitzgerald M."/>
            <person name="Abouelleil A."/>
            <person name="Alvarado L."/>
            <person name="Chapman S.B."/>
            <person name="Gainer-Dewar J."/>
            <person name="Goldberg J."/>
            <person name="Griggs A."/>
            <person name="Gujja S."/>
            <person name="Hansen M."/>
            <person name="Howarth C."/>
            <person name="Imamovic A."/>
            <person name="Ireland A."/>
            <person name="Larimer J."/>
            <person name="McCowan C."/>
            <person name="Murphy C."/>
            <person name="Pearson M."/>
            <person name="Poon T.W."/>
            <person name="Priest M."/>
            <person name="Roberts A."/>
            <person name="Saif S."/>
            <person name="Shea T."/>
            <person name="Sykes S."/>
            <person name="Wortman J."/>
            <person name="Nusbaum C."/>
            <person name="Birren B."/>
        </authorList>
    </citation>
    <scope>NUCLEOTIDE SEQUENCE [LARGE SCALE GENOMIC DNA]</scope>
    <source>
        <strain evidence="2 4">CJ05E6</strain>
    </source>
</reference>
<evidence type="ECO:0000313" key="3">
    <source>
        <dbReference type="EMBL" id="ETL99086.1"/>
    </source>
</evidence>
<proteinExistence type="predicted"/>
<accession>W2LNW7</accession>
<name>W2LNW7_PHYNI</name>
<dbReference type="VEuPathDB" id="FungiDB:PPTG_25002"/>
<protein>
    <submittedName>
        <fullName evidence="3">Uncharacterized protein</fullName>
    </submittedName>
</protein>
<evidence type="ECO:0000313" key="1">
    <source>
        <dbReference type="EMBL" id="ETK92517.1"/>
    </source>
</evidence>
<dbReference type="EMBL" id="KI685158">
    <property type="protein sequence ID" value="ETK92517.1"/>
    <property type="molecule type" value="Genomic_DNA"/>
</dbReference>
<reference evidence="3" key="1">
    <citation type="submission" date="2013-11" db="EMBL/GenBank/DDBJ databases">
        <title>The Genome Sequence of Phytophthora parasitica CHvinca01.</title>
        <authorList>
            <consortium name="The Broad Institute Genomics Platform"/>
            <person name="Russ C."/>
            <person name="Tyler B."/>
            <person name="Panabieres F."/>
            <person name="Shan W."/>
            <person name="Tripathy S."/>
            <person name="Grunwald N."/>
            <person name="Machado M."/>
            <person name="Johnson C.S."/>
            <person name="Arredondo F."/>
            <person name="Hong C."/>
            <person name="Coffey M."/>
            <person name="Young S.K."/>
            <person name="Zeng Q."/>
            <person name="Gargeya S."/>
            <person name="Fitzgerald M."/>
            <person name="Abouelleil A."/>
            <person name="Alvarado L."/>
            <person name="Chapman S.B."/>
            <person name="Gainer-Dewar J."/>
            <person name="Goldberg J."/>
            <person name="Griggs A."/>
            <person name="Gujja S."/>
            <person name="Hansen M."/>
            <person name="Howarth C."/>
            <person name="Imamovic A."/>
            <person name="Ireland A."/>
            <person name="Larimer J."/>
            <person name="McCowan C."/>
            <person name="Murphy C."/>
            <person name="Pearson M."/>
            <person name="Poon T.W."/>
            <person name="Priest M."/>
            <person name="Roberts A."/>
            <person name="Saif S."/>
            <person name="Shea T."/>
            <person name="Sykes S."/>
            <person name="Wortman J."/>
            <person name="Nusbaum C."/>
            <person name="Birren B."/>
        </authorList>
    </citation>
    <scope>NUCLEOTIDE SEQUENCE [LARGE SCALE GENOMIC DNA]</scope>
    <source>
        <strain evidence="3">CHvinca01</strain>
    </source>
</reference>
<dbReference type="Proteomes" id="UP000054423">
    <property type="component" value="Unassembled WGS sequence"/>
</dbReference>
<dbReference type="AlphaFoldDB" id="W2LNW7"/>
<reference evidence="1" key="2">
    <citation type="submission" date="2013-11" db="EMBL/GenBank/DDBJ databases">
        <title>The Genome Sequence of Phytophthora parasitica CJ02B3.</title>
        <authorList>
            <consortium name="The Broad Institute Genomics Platform"/>
            <person name="Russ C."/>
            <person name="Tyler B."/>
            <person name="Panabieres F."/>
            <person name="Shan W."/>
            <person name="Tripathy S."/>
            <person name="Grunwald N."/>
            <person name="Machado M."/>
            <person name="Johnson C.S."/>
            <person name="Arredondo F."/>
            <person name="Hong C."/>
            <person name="Coffey M."/>
            <person name="Young S.K."/>
            <person name="Zeng Q."/>
            <person name="Gargeya S."/>
            <person name="Fitzgerald M."/>
            <person name="Abouelleil A."/>
            <person name="Alvarado L."/>
            <person name="Chapman S.B."/>
            <person name="Gainer-Dewar J."/>
            <person name="Goldberg J."/>
            <person name="Griggs A."/>
            <person name="Gujja S."/>
            <person name="Hansen M."/>
            <person name="Howarth C."/>
            <person name="Imamovic A."/>
            <person name="Ireland A."/>
            <person name="Larimer J."/>
            <person name="McCowan C."/>
            <person name="Murphy C."/>
            <person name="Pearson M."/>
            <person name="Poon T.W."/>
            <person name="Priest M."/>
            <person name="Roberts A."/>
            <person name="Saif S."/>
            <person name="Shea T."/>
            <person name="Sykes S."/>
            <person name="Wortman J."/>
            <person name="Nusbaum C."/>
            <person name="Birren B."/>
        </authorList>
    </citation>
    <scope>NUCLEOTIDE SEQUENCE [LARGE SCALE GENOMIC DNA]</scope>
    <source>
        <strain evidence="1">CJ02B3</strain>
    </source>
</reference>
<dbReference type="Proteomes" id="UP000053236">
    <property type="component" value="Unassembled WGS sequence"/>
</dbReference>
<evidence type="ECO:0000313" key="2">
    <source>
        <dbReference type="EMBL" id="ETL45926.1"/>
    </source>
</evidence>
<sequence>MCGQRGSSACLANTVCRAGISRVGVDTVHWTAGPDRATGTGKHWRFRCLPHAPCVKLLPGRSILTLRNEDLHSDFPSCLALRYRLIECFSTMSMLLQSRIPHLMPLPLLSLEN</sequence>
<dbReference type="EMBL" id="KI671675">
    <property type="protein sequence ID" value="ETL45926.1"/>
    <property type="molecule type" value="Genomic_DNA"/>
</dbReference>
<dbReference type="EMBL" id="KI678421">
    <property type="protein sequence ID" value="ETL99086.1"/>
    <property type="molecule type" value="Genomic_DNA"/>
</dbReference>
<organism evidence="3">
    <name type="scientific">Phytophthora nicotianae</name>
    <name type="common">Potato buckeye rot agent</name>
    <name type="synonym">Phytophthora parasitica</name>
    <dbReference type="NCBI Taxonomy" id="4792"/>
    <lineage>
        <taxon>Eukaryota</taxon>
        <taxon>Sar</taxon>
        <taxon>Stramenopiles</taxon>
        <taxon>Oomycota</taxon>
        <taxon>Peronosporomycetes</taxon>
        <taxon>Peronosporales</taxon>
        <taxon>Peronosporaceae</taxon>
        <taxon>Phytophthora</taxon>
    </lineage>
</organism>